<keyword evidence="8" id="KW-0756">Sterol biosynthesis</keyword>
<dbReference type="GeneID" id="103747462"/>
<dbReference type="CTD" id="9023"/>
<evidence type="ECO:0000256" key="11">
    <source>
        <dbReference type="ARBA" id="ARBA00023221"/>
    </source>
</evidence>
<keyword evidence="7" id="KW-0408">Iron</keyword>
<evidence type="ECO:0000256" key="3">
    <source>
        <dbReference type="ARBA" id="ARBA00022516"/>
    </source>
</evidence>
<dbReference type="Ensembl" id="ENSNGAT00000016032.1">
    <property type="protein sequence ID" value="ENSNGAP00000010499.1"/>
    <property type="gene ID" value="ENSNGAG00000012921.1"/>
</dbReference>
<dbReference type="KEGG" id="ngi:103747462"/>
<evidence type="ECO:0000313" key="15">
    <source>
        <dbReference type="Proteomes" id="UP000694381"/>
    </source>
</evidence>
<organism evidence="14 15">
    <name type="scientific">Nannospalax galili</name>
    <name type="common">Northern Israeli blind subterranean mole rat</name>
    <name type="synonym">Spalax galili</name>
    <dbReference type="NCBI Taxonomy" id="1026970"/>
    <lineage>
        <taxon>Eukaryota</taxon>
        <taxon>Metazoa</taxon>
        <taxon>Chordata</taxon>
        <taxon>Craniata</taxon>
        <taxon>Vertebrata</taxon>
        <taxon>Euteleostomi</taxon>
        <taxon>Mammalia</taxon>
        <taxon>Eutheria</taxon>
        <taxon>Euarchontoglires</taxon>
        <taxon>Glires</taxon>
        <taxon>Rodentia</taxon>
        <taxon>Myomorpha</taxon>
        <taxon>Muroidea</taxon>
        <taxon>Spalacidae</taxon>
        <taxon>Spalacinae</taxon>
        <taxon>Nannospalax</taxon>
    </lineage>
</organism>
<dbReference type="OMA" id="VPWLYKT"/>
<evidence type="ECO:0000256" key="1">
    <source>
        <dbReference type="ARBA" id="ARBA00001962"/>
    </source>
</evidence>
<dbReference type="Proteomes" id="UP000694381">
    <property type="component" value="Unassembled WGS sequence"/>
</dbReference>
<evidence type="ECO:0000256" key="7">
    <source>
        <dbReference type="ARBA" id="ARBA00023004"/>
    </source>
</evidence>
<protein>
    <recommendedName>
        <fullName evidence="13">Fatty acid hydroxylase domain-containing protein</fullName>
    </recommendedName>
</protein>
<keyword evidence="15" id="KW-1185">Reference proteome</keyword>
<feature type="transmembrane region" description="Helical" evidence="12">
    <location>
        <begin position="92"/>
        <end position="109"/>
    </location>
</feature>
<dbReference type="GO" id="GO:0016126">
    <property type="term" value="P:sterol biosynthetic process"/>
    <property type="evidence" value="ECO:0007669"/>
    <property type="project" value="UniProtKB-KW"/>
</dbReference>
<keyword evidence="5" id="KW-0752">Steroid biosynthesis</keyword>
<gene>
    <name evidence="14" type="primary">Ch25h</name>
</gene>
<name>A0A8C6W679_NANGA</name>
<keyword evidence="3" id="KW-0444">Lipid biosynthesis</keyword>
<dbReference type="InterPro" id="IPR050307">
    <property type="entry name" value="Sterol_Desaturase_Related"/>
</dbReference>
<evidence type="ECO:0000313" key="14">
    <source>
        <dbReference type="Ensembl" id="ENSNGAP00000010499.1"/>
    </source>
</evidence>
<dbReference type="GO" id="GO:0016491">
    <property type="term" value="F:oxidoreductase activity"/>
    <property type="evidence" value="ECO:0007669"/>
    <property type="project" value="InterPro"/>
</dbReference>
<dbReference type="AlphaFoldDB" id="A0A8C6W679"/>
<keyword evidence="10" id="KW-1207">Sterol metabolism</keyword>
<accession>A0A8C6W679</accession>
<dbReference type="RefSeq" id="XP_008848138.1">
    <property type="nucleotide sequence ID" value="XM_008849916.3"/>
</dbReference>
<keyword evidence="5" id="KW-0443">Lipid metabolism</keyword>
<keyword evidence="4 12" id="KW-0812">Transmembrane</keyword>
<comment type="cofactor">
    <cofactor evidence="1">
        <name>Fe cation</name>
        <dbReference type="ChEBI" id="CHEBI:24875"/>
    </cofactor>
</comment>
<evidence type="ECO:0000256" key="9">
    <source>
        <dbReference type="ARBA" id="ARBA00023136"/>
    </source>
</evidence>
<reference evidence="14" key="2">
    <citation type="submission" date="2025-09" db="UniProtKB">
        <authorList>
            <consortium name="Ensembl"/>
        </authorList>
    </citation>
    <scope>IDENTIFICATION</scope>
</reference>
<keyword evidence="9 12" id="KW-0472">Membrane</keyword>
<evidence type="ECO:0000256" key="6">
    <source>
        <dbReference type="ARBA" id="ARBA00022989"/>
    </source>
</evidence>
<keyword evidence="6 12" id="KW-1133">Transmembrane helix</keyword>
<evidence type="ECO:0000256" key="8">
    <source>
        <dbReference type="ARBA" id="ARBA00023011"/>
    </source>
</evidence>
<dbReference type="GO" id="GO:0005506">
    <property type="term" value="F:iron ion binding"/>
    <property type="evidence" value="ECO:0007669"/>
    <property type="project" value="InterPro"/>
</dbReference>
<dbReference type="OrthoDB" id="1658724at2759"/>
<evidence type="ECO:0000259" key="13">
    <source>
        <dbReference type="Pfam" id="PF04116"/>
    </source>
</evidence>
<sequence length="291" mass="33548">MNCHNSCELLDRGNPGQLLLQPVWDSMRTREELALSPFFPVVFSIISYVGFCLPFVVLDVLCPSVAIVRLYKIHPDFSPSARQLLPCLGQTLYQHLVFVFPVTLLHWALSPAPLPPEAPELFQLLSHVFICLLLFDTEIFVWHVLHHKVPWLYRNFHKVHHQNTSSFALATQYMSLWELFSLTFFDVVNVALLGCHPLTVFVFHVVNIWLSVEDHSGYDFPWSTHRLVPFGWYGGVAHHDLHHSQFNCNFAPYFTHWDRLLGTLRPAPLPAWQCACGRRCSDSGRLCTKCR</sequence>
<dbReference type="Pfam" id="PF04116">
    <property type="entry name" value="FA_hydroxylase"/>
    <property type="match status" value="1"/>
</dbReference>
<evidence type="ECO:0000256" key="2">
    <source>
        <dbReference type="ARBA" id="ARBA00004370"/>
    </source>
</evidence>
<dbReference type="PANTHER" id="PTHR11863">
    <property type="entry name" value="STEROL DESATURASE"/>
    <property type="match status" value="1"/>
</dbReference>
<evidence type="ECO:0000256" key="10">
    <source>
        <dbReference type="ARBA" id="ARBA00023166"/>
    </source>
</evidence>
<feature type="transmembrane region" description="Helical" evidence="12">
    <location>
        <begin position="45"/>
        <end position="71"/>
    </location>
</feature>
<dbReference type="GeneTree" id="ENSGT00940000162142"/>
<evidence type="ECO:0000256" key="4">
    <source>
        <dbReference type="ARBA" id="ARBA00022692"/>
    </source>
</evidence>
<feature type="transmembrane region" description="Helical" evidence="12">
    <location>
        <begin position="121"/>
        <end position="145"/>
    </location>
</feature>
<dbReference type="GO" id="GO:0016020">
    <property type="term" value="C:membrane"/>
    <property type="evidence" value="ECO:0007669"/>
    <property type="project" value="UniProtKB-SubCell"/>
</dbReference>
<dbReference type="InterPro" id="IPR006694">
    <property type="entry name" value="Fatty_acid_hydroxylase"/>
</dbReference>
<keyword evidence="11" id="KW-0753">Steroid metabolism</keyword>
<comment type="subcellular location">
    <subcellularLocation>
        <location evidence="2">Membrane</location>
    </subcellularLocation>
</comment>
<evidence type="ECO:0000256" key="12">
    <source>
        <dbReference type="SAM" id="Phobius"/>
    </source>
</evidence>
<evidence type="ECO:0000256" key="5">
    <source>
        <dbReference type="ARBA" id="ARBA00022955"/>
    </source>
</evidence>
<proteinExistence type="predicted"/>
<reference evidence="14" key="1">
    <citation type="submission" date="2025-08" db="UniProtKB">
        <authorList>
            <consortium name="Ensembl"/>
        </authorList>
    </citation>
    <scope>IDENTIFICATION</scope>
</reference>
<feature type="domain" description="Fatty acid hydroxylase" evidence="13">
    <location>
        <begin position="129"/>
        <end position="263"/>
    </location>
</feature>